<evidence type="ECO:0000256" key="2">
    <source>
        <dbReference type="SAM" id="Phobius"/>
    </source>
</evidence>
<gene>
    <name evidence="4" type="primary">yneA_3</name>
    <name evidence="4" type="ORF">SDC9_66419</name>
</gene>
<feature type="compositionally biased region" description="Basic and acidic residues" evidence="1">
    <location>
        <begin position="37"/>
        <end position="64"/>
    </location>
</feature>
<feature type="compositionally biased region" description="Basic and acidic residues" evidence="1">
    <location>
        <begin position="88"/>
        <end position="97"/>
    </location>
</feature>
<dbReference type="SUPFAM" id="SSF54106">
    <property type="entry name" value="LysM domain"/>
    <property type="match status" value="1"/>
</dbReference>
<keyword evidence="2" id="KW-0812">Transmembrane</keyword>
<evidence type="ECO:0000313" key="4">
    <source>
        <dbReference type="EMBL" id="MPM19992.1"/>
    </source>
</evidence>
<name>A0A644XUU4_9ZZZZ</name>
<keyword evidence="4" id="KW-0131">Cell cycle</keyword>
<reference evidence="4" key="1">
    <citation type="submission" date="2019-08" db="EMBL/GenBank/DDBJ databases">
        <authorList>
            <person name="Kucharzyk K."/>
            <person name="Murdoch R.W."/>
            <person name="Higgins S."/>
            <person name="Loffler F."/>
        </authorList>
    </citation>
    <scope>NUCLEOTIDE SEQUENCE</scope>
</reference>
<dbReference type="PANTHER" id="PTHR33734">
    <property type="entry name" value="LYSM DOMAIN-CONTAINING GPI-ANCHORED PROTEIN 2"/>
    <property type="match status" value="1"/>
</dbReference>
<comment type="caution">
    <text evidence="4">The sequence shown here is derived from an EMBL/GenBank/DDBJ whole genome shotgun (WGS) entry which is preliminary data.</text>
</comment>
<organism evidence="4">
    <name type="scientific">bioreactor metagenome</name>
    <dbReference type="NCBI Taxonomy" id="1076179"/>
    <lineage>
        <taxon>unclassified sequences</taxon>
        <taxon>metagenomes</taxon>
        <taxon>ecological metagenomes</taxon>
    </lineage>
</organism>
<feature type="region of interest" description="Disordered" evidence="1">
    <location>
        <begin position="31"/>
        <end position="97"/>
    </location>
</feature>
<feature type="domain" description="LysM" evidence="3">
    <location>
        <begin position="181"/>
        <end position="231"/>
    </location>
</feature>
<protein>
    <submittedName>
        <fullName evidence="4">Cell division suppressor protein YneA</fullName>
    </submittedName>
</protein>
<dbReference type="GO" id="GO:0051301">
    <property type="term" value="P:cell division"/>
    <property type="evidence" value="ECO:0007669"/>
    <property type="project" value="UniProtKB-KW"/>
</dbReference>
<sequence>MKFKKQIITAITCAVVILGIFLTVSYIGRDNNTTASSDKDKNQTTTDTKKNENKTTNDEKAKEPDETEDTDNSQKNIEDTEVSNDAQQSKKDETKTGSYTVKKDDTLYSIARAYMPNHDFKEVISTILKTNKLQNESTIVVGQKLIIPYEVVLESKATSSTSIDKAKEENKETAQNTKTGKKYEIKAGDSLFKIAKEQFPQMAMTEAIEKIKAHNGLKDVNAIKAGDVIYIPQ</sequence>
<evidence type="ECO:0000259" key="3">
    <source>
        <dbReference type="PROSITE" id="PS51782"/>
    </source>
</evidence>
<dbReference type="EMBL" id="VSSQ01003287">
    <property type="protein sequence ID" value="MPM19992.1"/>
    <property type="molecule type" value="Genomic_DNA"/>
</dbReference>
<dbReference type="InterPro" id="IPR018392">
    <property type="entry name" value="LysM"/>
</dbReference>
<dbReference type="InterPro" id="IPR036779">
    <property type="entry name" value="LysM_dom_sf"/>
</dbReference>
<feature type="domain" description="LysM" evidence="3">
    <location>
        <begin position="97"/>
        <end position="147"/>
    </location>
</feature>
<dbReference type="Gene3D" id="3.10.350.10">
    <property type="entry name" value="LysM domain"/>
    <property type="match status" value="2"/>
</dbReference>
<proteinExistence type="predicted"/>
<evidence type="ECO:0000256" key="1">
    <source>
        <dbReference type="SAM" id="MobiDB-lite"/>
    </source>
</evidence>
<keyword evidence="4" id="KW-0132">Cell division</keyword>
<dbReference type="AlphaFoldDB" id="A0A644XUU4"/>
<keyword evidence="2" id="KW-1133">Transmembrane helix</keyword>
<dbReference type="GO" id="GO:0008932">
    <property type="term" value="F:lytic endotransglycosylase activity"/>
    <property type="evidence" value="ECO:0007669"/>
    <property type="project" value="TreeGrafter"/>
</dbReference>
<dbReference type="Pfam" id="PF01476">
    <property type="entry name" value="LysM"/>
    <property type="match status" value="2"/>
</dbReference>
<dbReference type="PANTHER" id="PTHR33734:SF22">
    <property type="entry name" value="MEMBRANE-BOUND LYTIC MUREIN TRANSGLYCOSYLASE D"/>
    <property type="match status" value="1"/>
</dbReference>
<keyword evidence="2" id="KW-0472">Membrane</keyword>
<dbReference type="CDD" id="cd00118">
    <property type="entry name" value="LysM"/>
    <property type="match status" value="2"/>
</dbReference>
<dbReference type="SMART" id="SM00257">
    <property type="entry name" value="LysM"/>
    <property type="match status" value="2"/>
</dbReference>
<accession>A0A644XUU4</accession>
<dbReference type="PROSITE" id="PS51782">
    <property type="entry name" value="LYSM"/>
    <property type="match status" value="2"/>
</dbReference>
<feature type="transmembrane region" description="Helical" evidence="2">
    <location>
        <begin position="7"/>
        <end position="28"/>
    </location>
</feature>